<keyword evidence="7 8" id="KW-0456">Lyase</keyword>
<evidence type="ECO:0000256" key="10">
    <source>
        <dbReference type="PIRSR" id="PIRSR001399-2"/>
    </source>
</evidence>
<evidence type="ECO:0000313" key="13">
    <source>
        <dbReference type="Proteomes" id="UP000598271"/>
    </source>
</evidence>
<dbReference type="PIRSF" id="PIRSF001399">
    <property type="entry name" value="DHquinase_II"/>
    <property type="match status" value="1"/>
</dbReference>
<evidence type="ECO:0000256" key="11">
    <source>
        <dbReference type="PIRSR" id="PIRSR001399-3"/>
    </source>
</evidence>
<dbReference type="CDD" id="cd00466">
    <property type="entry name" value="DHQase_II"/>
    <property type="match status" value="1"/>
</dbReference>
<dbReference type="InterPro" id="IPR036441">
    <property type="entry name" value="DHquinase_II_sf"/>
</dbReference>
<evidence type="ECO:0000256" key="8">
    <source>
        <dbReference type="HAMAP-Rule" id="MF_00169"/>
    </source>
</evidence>
<comment type="subunit">
    <text evidence="5 8">Homododecamer.</text>
</comment>
<feature type="binding site" evidence="8 10">
    <location>
        <begin position="99"/>
        <end position="100"/>
    </location>
    <ligand>
        <name>substrate</name>
    </ligand>
</feature>
<dbReference type="NCBIfam" id="NF003805">
    <property type="entry name" value="PRK05395.1-2"/>
    <property type="match status" value="1"/>
</dbReference>
<reference evidence="12 13" key="1">
    <citation type="journal article" date="2014" name="Int. J. Syst. Evol. Microbiol.">
        <title>Complete genome sequence of Corynebacterium casei LMG S-19264T (=DSM 44701T), isolated from a smear-ripened cheese.</title>
        <authorList>
            <consortium name="US DOE Joint Genome Institute (JGI-PGF)"/>
            <person name="Walter F."/>
            <person name="Albersmeier A."/>
            <person name="Kalinowski J."/>
            <person name="Ruckert C."/>
        </authorList>
    </citation>
    <scope>NUCLEOTIDE SEQUENCE [LARGE SCALE GENOMIC DNA]</scope>
    <source>
        <strain evidence="12 13">KCTC 12866</strain>
    </source>
</reference>
<feature type="binding site" evidence="8 10">
    <location>
        <position position="109"/>
    </location>
    <ligand>
        <name>substrate</name>
    </ligand>
</feature>
<dbReference type="PROSITE" id="PS01029">
    <property type="entry name" value="DEHYDROQUINASE_II"/>
    <property type="match status" value="1"/>
</dbReference>
<evidence type="ECO:0000256" key="2">
    <source>
        <dbReference type="ARBA" id="ARBA00003924"/>
    </source>
</evidence>
<dbReference type="GO" id="GO:0009073">
    <property type="term" value="P:aromatic amino acid family biosynthetic process"/>
    <property type="evidence" value="ECO:0007669"/>
    <property type="project" value="UniProtKB-KW"/>
</dbReference>
<feature type="binding site" evidence="8 10">
    <location>
        <position position="78"/>
    </location>
    <ligand>
        <name>substrate</name>
    </ligand>
</feature>
<feature type="active site" description="Proton acceptor" evidence="8 9">
    <location>
        <position position="23"/>
    </location>
</feature>
<gene>
    <name evidence="8 12" type="primary">aroQ</name>
    <name evidence="12" type="ORF">GCM10007390_18700</name>
</gene>
<evidence type="ECO:0000256" key="4">
    <source>
        <dbReference type="ARBA" id="ARBA00011037"/>
    </source>
</evidence>
<dbReference type="GO" id="GO:0009423">
    <property type="term" value="P:chorismate biosynthetic process"/>
    <property type="evidence" value="ECO:0007669"/>
    <property type="project" value="UniProtKB-UniRule"/>
</dbReference>
<feature type="active site" description="Proton donor" evidence="8 9">
    <location>
        <position position="98"/>
    </location>
</feature>
<evidence type="ECO:0000256" key="9">
    <source>
        <dbReference type="PIRSR" id="PIRSR001399-1"/>
    </source>
</evidence>
<dbReference type="RefSeq" id="WP_189564035.1">
    <property type="nucleotide sequence ID" value="NZ_BMXF01000001.1"/>
</dbReference>
<dbReference type="EMBL" id="BMXF01000001">
    <property type="protein sequence ID" value="GHB64896.1"/>
    <property type="molecule type" value="Genomic_DNA"/>
</dbReference>
<evidence type="ECO:0000256" key="1">
    <source>
        <dbReference type="ARBA" id="ARBA00001864"/>
    </source>
</evidence>
<dbReference type="Proteomes" id="UP000598271">
    <property type="component" value="Unassembled WGS sequence"/>
</dbReference>
<dbReference type="GO" id="GO:0019631">
    <property type="term" value="P:quinate catabolic process"/>
    <property type="evidence" value="ECO:0007669"/>
    <property type="project" value="TreeGrafter"/>
</dbReference>
<keyword evidence="13" id="KW-1185">Reference proteome</keyword>
<dbReference type="NCBIfam" id="TIGR01088">
    <property type="entry name" value="aroQ"/>
    <property type="match status" value="1"/>
</dbReference>
<keyword evidence="8" id="KW-0057">Aromatic amino acid biosynthesis</keyword>
<keyword evidence="8" id="KW-0028">Amino-acid biosynthesis</keyword>
<dbReference type="GO" id="GO:0008652">
    <property type="term" value="P:amino acid biosynthetic process"/>
    <property type="evidence" value="ECO:0007669"/>
    <property type="project" value="UniProtKB-KW"/>
</dbReference>
<proteinExistence type="inferred from homology"/>
<accession>A0A8J3D309</accession>
<dbReference type="InterPro" id="IPR018509">
    <property type="entry name" value="DHquinase_II_CS"/>
</dbReference>
<dbReference type="AlphaFoldDB" id="A0A8J3D309"/>
<comment type="pathway">
    <text evidence="3 8">Metabolic intermediate biosynthesis; chorismate biosynthesis; chorismate from D-erythrose 4-phosphate and phosphoenolpyruvate: step 3/7.</text>
</comment>
<feature type="binding site" evidence="8 10">
    <location>
        <position position="85"/>
    </location>
    <ligand>
        <name>substrate</name>
    </ligand>
</feature>
<dbReference type="SUPFAM" id="SSF52304">
    <property type="entry name" value="Type II 3-dehydroquinate dehydratase"/>
    <property type="match status" value="1"/>
</dbReference>
<dbReference type="PANTHER" id="PTHR21272">
    <property type="entry name" value="CATABOLIC 3-DEHYDROQUINASE"/>
    <property type="match status" value="1"/>
</dbReference>
<dbReference type="UniPathway" id="UPA00053">
    <property type="reaction ID" value="UER00086"/>
</dbReference>
<name>A0A8J3D309_9BACT</name>
<organism evidence="12 13">
    <name type="scientific">Persicitalea jodogahamensis</name>
    <dbReference type="NCBI Taxonomy" id="402147"/>
    <lineage>
        <taxon>Bacteria</taxon>
        <taxon>Pseudomonadati</taxon>
        <taxon>Bacteroidota</taxon>
        <taxon>Cytophagia</taxon>
        <taxon>Cytophagales</taxon>
        <taxon>Spirosomataceae</taxon>
        <taxon>Persicitalea</taxon>
    </lineage>
</organism>
<evidence type="ECO:0000313" key="12">
    <source>
        <dbReference type="EMBL" id="GHB64896.1"/>
    </source>
</evidence>
<feature type="binding site" evidence="8 10">
    <location>
        <position position="72"/>
    </location>
    <ligand>
        <name>substrate</name>
    </ligand>
</feature>
<evidence type="ECO:0000256" key="6">
    <source>
        <dbReference type="ARBA" id="ARBA00012060"/>
    </source>
</evidence>
<dbReference type="PANTHER" id="PTHR21272:SF3">
    <property type="entry name" value="CATABOLIC 3-DEHYDROQUINASE"/>
    <property type="match status" value="1"/>
</dbReference>
<dbReference type="NCBIfam" id="NF003807">
    <property type="entry name" value="PRK05395.1-4"/>
    <property type="match status" value="1"/>
</dbReference>
<evidence type="ECO:0000256" key="7">
    <source>
        <dbReference type="ARBA" id="ARBA00023239"/>
    </source>
</evidence>
<comment type="caution">
    <text evidence="12">The sequence shown here is derived from an EMBL/GenBank/DDBJ whole genome shotgun (WGS) entry which is preliminary data.</text>
</comment>
<sequence length="148" mass="16480">MKKILILNGPNLNLLGKREPSIYGSQSFEDYFELLIKTFPEAELHYFQSNHEGELLDKIHDTGFSFDGLVINAGAFTHTSVALADALSAVPMPAVEVHISNIHKREAFRHHSFLSSRCHGMICGLGLQGYDLAIRYLLNLNAKPVTIT</sequence>
<comment type="catalytic activity">
    <reaction evidence="1 8">
        <text>3-dehydroquinate = 3-dehydroshikimate + H2O</text>
        <dbReference type="Rhea" id="RHEA:21096"/>
        <dbReference type="ChEBI" id="CHEBI:15377"/>
        <dbReference type="ChEBI" id="CHEBI:16630"/>
        <dbReference type="ChEBI" id="CHEBI:32364"/>
        <dbReference type="EC" id="4.2.1.10"/>
    </reaction>
</comment>
<feature type="site" description="Transition state stabilizer" evidence="8 11">
    <location>
        <position position="18"/>
    </location>
</feature>
<comment type="function">
    <text evidence="2 8">Catalyzes a trans-dehydration via an enolate intermediate.</text>
</comment>
<dbReference type="EC" id="4.2.1.10" evidence="6 8"/>
<dbReference type="InterPro" id="IPR001874">
    <property type="entry name" value="DHquinase_II"/>
</dbReference>
<dbReference type="Pfam" id="PF01220">
    <property type="entry name" value="DHquinase_II"/>
    <property type="match status" value="1"/>
</dbReference>
<dbReference type="GO" id="GO:0003855">
    <property type="term" value="F:3-dehydroquinate dehydratase activity"/>
    <property type="evidence" value="ECO:0007669"/>
    <property type="project" value="UniProtKB-UniRule"/>
</dbReference>
<dbReference type="NCBIfam" id="NF003806">
    <property type="entry name" value="PRK05395.1-3"/>
    <property type="match status" value="1"/>
</dbReference>
<protein>
    <recommendedName>
        <fullName evidence="6 8">3-dehydroquinate dehydratase</fullName>
        <shortName evidence="8">3-dehydroquinase</shortName>
        <ecNumber evidence="6 8">4.2.1.10</ecNumber>
    </recommendedName>
    <alternativeName>
        <fullName evidence="8">Type II DHQase</fullName>
    </alternativeName>
</protein>
<evidence type="ECO:0000256" key="3">
    <source>
        <dbReference type="ARBA" id="ARBA00004902"/>
    </source>
</evidence>
<dbReference type="Gene3D" id="3.40.50.9100">
    <property type="entry name" value="Dehydroquinase, class II"/>
    <property type="match status" value="1"/>
</dbReference>
<comment type="similarity">
    <text evidence="4 8">Belongs to the type-II 3-dehydroquinase family.</text>
</comment>
<evidence type="ECO:0000256" key="5">
    <source>
        <dbReference type="ARBA" id="ARBA00011193"/>
    </source>
</evidence>
<dbReference type="HAMAP" id="MF_00169">
    <property type="entry name" value="AroQ"/>
    <property type="match status" value="1"/>
</dbReference>